<reference evidence="2 3" key="1">
    <citation type="submission" date="2013-04" db="EMBL/GenBank/DDBJ databases">
        <title>The Genome Sequence of Parabacteroides goldsteinii DSM 19448.</title>
        <authorList>
            <consortium name="The Broad Institute Genomics Platform"/>
            <person name="Earl A."/>
            <person name="Ward D."/>
            <person name="Feldgarden M."/>
            <person name="Gevers D."/>
            <person name="Martens E."/>
            <person name="Sakamoto M."/>
            <person name="Benno Y."/>
            <person name="Song Y."/>
            <person name="Liu C."/>
            <person name="Lee J."/>
            <person name="Bolanos M."/>
            <person name="Vaisanen M.L."/>
            <person name="Finegold S.M."/>
            <person name="Walker B."/>
            <person name="Young S."/>
            <person name="Zeng Q."/>
            <person name="Gargeya S."/>
            <person name="Fitzgerald M."/>
            <person name="Haas B."/>
            <person name="Abouelleil A."/>
            <person name="Allen A.W."/>
            <person name="Alvarado L."/>
            <person name="Arachchi H.M."/>
            <person name="Berlin A.M."/>
            <person name="Chapman S.B."/>
            <person name="Gainer-Dewar J."/>
            <person name="Goldberg J."/>
            <person name="Griggs A."/>
            <person name="Gujja S."/>
            <person name="Hansen M."/>
            <person name="Howarth C."/>
            <person name="Imamovic A."/>
            <person name="Ireland A."/>
            <person name="Larimer J."/>
            <person name="McCowan C."/>
            <person name="Murphy C."/>
            <person name="Pearson M."/>
            <person name="Poon T.W."/>
            <person name="Priest M."/>
            <person name="Roberts A."/>
            <person name="Saif S."/>
            <person name="Shea T."/>
            <person name="Sisk P."/>
            <person name="Sykes S."/>
            <person name="Wortman J."/>
            <person name="Nusbaum C."/>
            <person name="Birren B."/>
        </authorList>
    </citation>
    <scope>NUCLEOTIDE SEQUENCE [LARGE SCALE GENOMIC DNA]</scope>
    <source>
        <strain evidence="2 3">DSM 19448</strain>
    </source>
</reference>
<dbReference type="STRING" id="927665.HMPREF1535_02991"/>
<keyword evidence="1" id="KW-0812">Transmembrane</keyword>
<protein>
    <submittedName>
        <fullName evidence="2">Uncharacterized protein</fullName>
    </submittedName>
</protein>
<dbReference type="EMBL" id="AQHV01000014">
    <property type="protein sequence ID" value="KKB53450.1"/>
    <property type="molecule type" value="Genomic_DNA"/>
</dbReference>
<dbReference type="Proteomes" id="UP000033047">
    <property type="component" value="Unassembled WGS sequence"/>
</dbReference>
<keyword evidence="1" id="KW-1133">Transmembrane helix</keyword>
<dbReference type="HOGENOM" id="CLU_1738756_0_0_10"/>
<proteinExistence type="predicted"/>
<evidence type="ECO:0000313" key="3">
    <source>
        <dbReference type="Proteomes" id="UP000033047"/>
    </source>
</evidence>
<dbReference type="PROSITE" id="PS51257">
    <property type="entry name" value="PROKAR_LIPOPROTEIN"/>
    <property type="match status" value="1"/>
</dbReference>
<keyword evidence="1" id="KW-0472">Membrane</keyword>
<name>A0A0F5J7I7_9BACT</name>
<comment type="caution">
    <text evidence="2">The sequence shown here is derived from an EMBL/GenBank/DDBJ whole genome shotgun (WGS) entry which is preliminary data.</text>
</comment>
<dbReference type="AlphaFoldDB" id="A0A0F5J7I7"/>
<evidence type="ECO:0000313" key="2">
    <source>
        <dbReference type="EMBL" id="KKB53450.1"/>
    </source>
</evidence>
<accession>A0A0F5J7I7</accession>
<feature type="transmembrane region" description="Helical" evidence="1">
    <location>
        <begin position="130"/>
        <end position="148"/>
    </location>
</feature>
<gene>
    <name evidence="2" type="ORF">HMPREF1535_02991</name>
</gene>
<evidence type="ECO:0000256" key="1">
    <source>
        <dbReference type="SAM" id="Phobius"/>
    </source>
</evidence>
<sequence>MRMESKGLIGSCLCMLVAGSGCVAGRKTVAERTFGERDSLIVERYDSLWAERVWKSDIQTTLRWEEVSFSAPDSNGRQYVGQIRRAVADCRQVSVSQDTLLSLSRQEGRWLRETVATEQKESGWSLGRLPVWWVLGGGGVLFLGVRWCNRRKRWHLNG</sequence>
<organism evidence="2 3">
    <name type="scientific">Parabacteroides goldsteinii DSM 19448 = WAL 12034</name>
    <dbReference type="NCBI Taxonomy" id="927665"/>
    <lineage>
        <taxon>Bacteria</taxon>
        <taxon>Pseudomonadati</taxon>
        <taxon>Bacteroidota</taxon>
        <taxon>Bacteroidia</taxon>
        <taxon>Bacteroidales</taxon>
        <taxon>Tannerellaceae</taxon>
        <taxon>Parabacteroides</taxon>
    </lineage>
</organism>
<dbReference type="RefSeq" id="WP_046146699.1">
    <property type="nucleotide sequence ID" value="NZ_KQ033913.1"/>
</dbReference>
<dbReference type="PATRIC" id="fig|927665.4.peg.3074"/>